<sequence length="134" mass="16176">MAMLEESNREHLAYQAQKAREAQKSPKKPTVPEIEEIYRNGFSRRIPEPCVSELGDDPDTMPDPVPAGTWKSFSPEKRERILKHLRHASRRRPQLERSDDEWYAYEWMSEWHRKNVEWRERERERDLKEGYTGH</sequence>
<protein>
    <submittedName>
        <fullName evidence="2">Uncharacterized protein</fullName>
    </submittedName>
</protein>
<organism evidence="2 3">
    <name type="scientific">Kipferlia bialata</name>
    <dbReference type="NCBI Taxonomy" id="797122"/>
    <lineage>
        <taxon>Eukaryota</taxon>
        <taxon>Metamonada</taxon>
        <taxon>Carpediemonas-like organisms</taxon>
        <taxon>Kipferlia</taxon>
    </lineage>
</organism>
<keyword evidence="3" id="KW-1185">Reference proteome</keyword>
<comment type="caution">
    <text evidence="2">The sequence shown here is derived from an EMBL/GenBank/DDBJ whole genome shotgun (WGS) entry which is preliminary data.</text>
</comment>
<evidence type="ECO:0000313" key="2">
    <source>
        <dbReference type="EMBL" id="GIQ79942.1"/>
    </source>
</evidence>
<gene>
    <name evidence="2" type="ORF">KIPB_000655</name>
</gene>
<dbReference type="AlphaFoldDB" id="A0A9K3CPI4"/>
<feature type="compositionally biased region" description="Basic and acidic residues" evidence="1">
    <location>
        <begin position="1"/>
        <end position="24"/>
    </location>
</feature>
<reference evidence="2 3" key="1">
    <citation type="journal article" date="2018" name="PLoS ONE">
        <title>The draft genome of Kipferlia bialata reveals reductive genome evolution in fornicate parasites.</title>
        <authorList>
            <person name="Tanifuji G."/>
            <person name="Takabayashi S."/>
            <person name="Kume K."/>
            <person name="Takagi M."/>
            <person name="Nakayama T."/>
            <person name="Kamikawa R."/>
            <person name="Inagaki Y."/>
            <person name="Hashimoto T."/>
        </authorList>
    </citation>
    <scope>NUCLEOTIDE SEQUENCE [LARGE SCALE GENOMIC DNA]</scope>
    <source>
        <strain evidence="2">NY0173</strain>
    </source>
</reference>
<evidence type="ECO:0000313" key="3">
    <source>
        <dbReference type="Proteomes" id="UP000265618"/>
    </source>
</evidence>
<dbReference type="Proteomes" id="UP000265618">
    <property type="component" value="Unassembled WGS sequence"/>
</dbReference>
<proteinExistence type="predicted"/>
<evidence type="ECO:0000256" key="1">
    <source>
        <dbReference type="SAM" id="MobiDB-lite"/>
    </source>
</evidence>
<name>A0A9K3CPI4_9EUKA</name>
<accession>A0A9K3CPI4</accession>
<dbReference type="EMBL" id="BDIP01000079">
    <property type="protein sequence ID" value="GIQ79942.1"/>
    <property type="molecule type" value="Genomic_DNA"/>
</dbReference>
<feature type="region of interest" description="Disordered" evidence="1">
    <location>
        <begin position="1"/>
        <end position="73"/>
    </location>
</feature>